<gene>
    <name evidence="1" type="ORF">FWK35_00034683</name>
</gene>
<dbReference type="Gene3D" id="3.90.70.10">
    <property type="entry name" value="Cysteine proteinases"/>
    <property type="match status" value="1"/>
</dbReference>
<sequence length="1099" mass="125971">DLNINNIKIYLTILQMFISEIVVATDIVWSDISSYLNGLMSKSAIHTFVYKGRHGIKEKLGFRSSPKIDPPEAIFNSSIEYDSSDESSSSNLDFPKRKFVVTFSSEEWRQIKPHDVQYRCNDKKRPSQSSKTYYALTKNQWTPILAEHFWAHTQLPCCLSFRKANVHPHGTNFVTVFGRCSVCSSFFKGIISEKPLDEERVLMQCTYTGHFDILHESNKKRRLLGTAKEKVITAIVQKNMSSATHRETEAVRLMKTGYSEPPIIPSGGALRQTKWRHSASNRRHEDVFTSLAIMRNENEYKDILHDLSCEPFYIHYHSCEQIHLYRSYCQSTSYPKIIIDATGSLIKNFKKFGMNKTKTIYLYEALVYDETKLHSFTVSNMISERHTTLAIYNWLANWLNFNVPSPKETVCDQSMALLSACVKCFTQYSTLKQYIRVCAKLALGKVSSDPIWLPNCFIRTDVAHFIKLVTKWIPLKNTQGRVREVILRSIGFIIKNQSISEIYSIVLSLFVVITNESDGVDVVTGRDTSCEHHKKKLIEITSTGFINYEEWYNEVLSTVDSEEDICDLIEEVDEPQIDLDNEKNPFQIWAEEIFEKSKEYIQEGNGINAMYLPTLVPLIIKCMHFLPLWSGLMIPIFKYGKLTASSAGVESSFKKLKVVTFKDIDLPTNIDLFLERHIISLRGNSLLRCASSNYTHSIIQSDDFQEILPTDHTNELLPEDDYIEIDENNINDLFYPDNKIPINKPIAINNNNCEENTAEEGWDRKSKKQRITNSYLNPNSHLRHIDLSNTRSIASLPNLKNGSKVTDLKSRNIKGFGKVALSNTCAFDALASIFMVSYCTSKRYSEKINCLEKPNEFLSFVSSIVKKGINPTTYKERAQIILSYLEPETRNIEYEITLVSCHATAAFVIQKLFIDIPTAFDYTLCSDPKCEYSTEIQKPVTYITFHTQDNLDGLQNFILERLTIDYLTCGHIGQYQTNSCNGDKTIRTEASTKHLIIEILKWEGDISNYRDQSTEAAPQLQIPLKEIPQVLTHNSTTYELRGVCDYRKGLSRLRTSVGHYTAYCKRGPSNWELFDDTNKKSKAVNENTEVSCEIVIYTI</sequence>
<evidence type="ECO:0000313" key="1">
    <source>
        <dbReference type="EMBL" id="KAF0721567.1"/>
    </source>
</evidence>
<keyword evidence="2" id="KW-1185">Reference proteome</keyword>
<proteinExistence type="predicted"/>
<protein>
    <submittedName>
        <fullName evidence="1">CCHC-type domain-containing protein</fullName>
    </submittedName>
</protein>
<dbReference type="OrthoDB" id="10055366at2759"/>
<name>A0A6G0W4C8_APHCR</name>
<dbReference type="EMBL" id="VUJU01009160">
    <property type="protein sequence ID" value="KAF0721567.1"/>
    <property type="molecule type" value="Genomic_DNA"/>
</dbReference>
<comment type="caution">
    <text evidence="1">The sequence shown here is derived from an EMBL/GenBank/DDBJ whole genome shotgun (WGS) entry which is preliminary data.</text>
</comment>
<organism evidence="1 2">
    <name type="scientific">Aphis craccivora</name>
    <name type="common">Cowpea aphid</name>
    <dbReference type="NCBI Taxonomy" id="307492"/>
    <lineage>
        <taxon>Eukaryota</taxon>
        <taxon>Metazoa</taxon>
        <taxon>Ecdysozoa</taxon>
        <taxon>Arthropoda</taxon>
        <taxon>Hexapoda</taxon>
        <taxon>Insecta</taxon>
        <taxon>Pterygota</taxon>
        <taxon>Neoptera</taxon>
        <taxon>Paraneoptera</taxon>
        <taxon>Hemiptera</taxon>
        <taxon>Sternorrhyncha</taxon>
        <taxon>Aphidomorpha</taxon>
        <taxon>Aphidoidea</taxon>
        <taxon>Aphididae</taxon>
        <taxon>Aphidini</taxon>
        <taxon>Aphis</taxon>
        <taxon>Aphis</taxon>
    </lineage>
</organism>
<feature type="non-terminal residue" evidence="1">
    <location>
        <position position="1"/>
    </location>
</feature>
<dbReference type="Proteomes" id="UP000478052">
    <property type="component" value="Unassembled WGS sequence"/>
</dbReference>
<evidence type="ECO:0000313" key="2">
    <source>
        <dbReference type="Proteomes" id="UP000478052"/>
    </source>
</evidence>
<dbReference type="SUPFAM" id="SSF54001">
    <property type="entry name" value="Cysteine proteinases"/>
    <property type="match status" value="1"/>
</dbReference>
<accession>A0A6G0W4C8</accession>
<dbReference type="AlphaFoldDB" id="A0A6G0W4C8"/>
<reference evidence="1 2" key="1">
    <citation type="submission" date="2019-08" db="EMBL/GenBank/DDBJ databases">
        <title>Whole genome of Aphis craccivora.</title>
        <authorList>
            <person name="Voronova N.V."/>
            <person name="Shulinski R.S."/>
            <person name="Bandarenka Y.V."/>
            <person name="Zhorov D.G."/>
            <person name="Warner D."/>
        </authorList>
    </citation>
    <scope>NUCLEOTIDE SEQUENCE [LARGE SCALE GENOMIC DNA]</scope>
    <source>
        <strain evidence="1">180601</strain>
        <tissue evidence="1">Whole Body</tissue>
    </source>
</reference>
<dbReference type="InterPro" id="IPR038765">
    <property type="entry name" value="Papain-like_cys_pep_sf"/>
</dbReference>